<evidence type="ECO:0000256" key="1">
    <source>
        <dbReference type="ARBA" id="ARBA00001947"/>
    </source>
</evidence>
<dbReference type="EMBL" id="AWEZ01000062">
    <property type="protein sequence ID" value="ERL06723.1"/>
    <property type="molecule type" value="Genomic_DNA"/>
</dbReference>
<keyword evidence="14" id="KW-1185">Reference proteome</keyword>
<comment type="cofactor">
    <cofactor evidence="1">
        <name>Zn(2+)</name>
        <dbReference type="ChEBI" id="CHEBI:29105"/>
    </cofactor>
</comment>
<evidence type="ECO:0000256" key="8">
    <source>
        <dbReference type="ARBA" id="ARBA00023315"/>
    </source>
</evidence>
<reference evidence="13 14" key="1">
    <citation type="submission" date="2013-08" db="EMBL/GenBank/DDBJ databases">
        <authorList>
            <person name="Durkin A.S."/>
            <person name="Haft D.R."/>
            <person name="McCorrison J."/>
            <person name="Torralba M."/>
            <person name="Gillis M."/>
            <person name="Haft D.H."/>
            <person name="Methe B."/>
            <person name="Sutton G."/>
            <person name="Nelson K.E."/>
        </authorList>
    </citation>
    <scope>NUCLEOTIDE SEQUENCE [LARGE SCALE GENOMIC DNA]</scope>
    <source>
        <strain evidence="13 14">F0195</strain>
    </source>
</reference>
<evidence type="ECO:0000256" key="7">
    <source>
        <dbReference type="ARBA" id="ARBA00022833"/>
    </source>
</evidence>
<evidence type="ECO:0000256" key="10">
    <source>
        <dbReference type="ARBA" id="ARBA00030939"/>
    </source>
</evidence>
<comment type="catalytic activity">
    <reaction evidence="12">
        <text>propanoyl-CoA + phosphate = propanoyl phosphate + CoA</text>
        <dbReference type="Rhea" id="RHEA:28046"/>
        <dbReference type="ChEBI" id="CHEBI:43474"/>
        <dbReference type="ChEBI" id="CHEBI:57287"/>
        <dbReference type="ChEBI" id="CHEBI:57392"/>
        <dbReference type="ChEBI" id="CHEBI:58933"/>
        <dbReference type="EC" id="2.3.1.222"/>
    </reaction>
</comment>
<gene>
    <name evidence="13" type="ORF">HMPREF1316_0467</name>
</gene>
<organism evidence="13 14">
    <name type="scientific">Olsenella profusa F0195</name>
    <dbReference type="NCBI Taxonomy" id="1125712"/>
    <lineage>
        <taxon>Bacteria</taxon>
        <taxon>Bacillati</taxon>
        <taxon>Actinomycetota</taxon>
        <taxon>Coriobacteriia</taxon>
        <taxon>Coriobacteriales</taxon>
        <taxon>Atopobiaceae</taxon>
        <taxon>Olsenella</taxon>
    </lineage>
</organism>
<evidence type="ECO:0000313" key="14">
    <source>
        <dbReference type="Proteomes" id="UP000016638"/>
    </source>
</evidence>
<dbReference type="EC" id="2.3.1.222" evidence="3"/>
<evidence type="ECO:0000256" key="11">
    <source>
        <dbReference type="ARBA" id="ARBA00033077"/>
    </source>
</evidence>
<evidence type="ECO:0000256" key="3">
    <source>
        <dbReference type="ARBA" id="ARBA00012206"/>
    </source>
</evidence>
<dbReference type="GO" id="GO:0016747">
    <property type="term" value="F:acyltransferase activity, transferring groups other than amino-acyl groups"/>
    <property type="evidence" value="ECO:0007669"/>
    <property type="project" value="InterPro"/>
</dbReference>
<dbReference type="GO" id="GO:0046872">
    <property type="term" value="F:metal ion binding"/>
    <property type="evidence" value="ECO:0007669"/>
    <property type="project" value="UniProtKB-KW"/>
</dbReference>
<dbReference type="OrthoDB" id="9784365at2"/>
<dbReference type="eggNOG" id="COG4869">
    <property type="taxonomic scope" value="Bacteria"/>
</dbReference>
<accession>U2TKM2</accession>
<keyword evidence="7" id="KW-0862">Zinc</keyword>
<proteinExistence type="inferred from homology"/>
<evidence type="ECO:0000256" key="5">
    <source>
        <dbReference type="ARBA" id="ARBA00022679"/>
    </source>
</evidence>
<keyword evidence="6" id="KW-0479">Metal-binding</keyword>
<keyword evidence="8" id="KW-0012">Acyltransferase</keyword>
<dbReference type="NCBIfam" id="NF011652">
    <property type="entry name" value="PRK15070.1"/>
    <property type="match status" value="1"/>
</dbReference>
<protein>
    <recommendedName>
        <fullName evidence="4">Phosphate propanoyltransferase</fullName>
        <ecNumber evidence="3">2.3.1.222</ecNumber>
    </recommendedName>
    <alternativeName>
        <fullName evidence="10">Phosphate acyltransferase PduL</fullName>
    </alternativeName>
    <alternativeName>
        <fullName evidence="9">Phosphotransacylase PduL</fullName>
    </alternativeName>
    <alternativeName>
        <fullName evidence="11">Propanediol utilization protein PduL</fullName>
    </alternativeName>
</protein>
<evidence type="ECO:0000256" key="2">
    <source>
        <dbReference type="ARBA" id="ARBA00007342"/>
    </source>
</evidence>
<comment type="caution">
    <text evidence="13">The sequence shown here is derived from an EMBL/GenBank/DDBJ whole genome shotgun (WGS) entry which is preliminary data.</text>
</comment>
<dbReference type="PATRIC" id="fig|1125712.3.peg.1893"/>
<dbReference type="PANTHER" id="PTHR39453">
    <property type="entry name" value="PHOSPHATE PROPANOYLTRANSFERASE"/>
    <property type="match status" value="1"/>
</dbReference>
<keyword evidence="5" id="KW-0808">Transferase</keyword>
<evidence type="ECO:0000313" key="13">
    <source>
        <dbReference type="EMBL" id="ERL06723.1"/>
    </source>
</evidence>
<dbReference type="PANTHER" id="PTHR39453:SF1">
    <property type="entry name" value="PHOSPHATE PROPANOYLTRANSFERASE"/>
    <property type="match status" value="1"/>
</dbReference>
<dbReference type="InterPro" id="IPR008300">
    <property type="entry name" value="PTAC"/>
</dbReference>
<evidence type="ECO:0000256" key="6">
    <source>
        <dbReference type="ARBA" id="ARBA00022723"/>
    </source>
</evidence>
<evidence type="ECO:0000256" key="12">
    <source>
        <dbReference type="ARBA" id="ARBA00047589"/>
    </source>
</evidence>
<dbReference type="RefSeq" id="WP_021726791.1">
    <property type="nucleotide sequence ID" value="NZ_AWEZ01000062.1"/>
</dbReference>
<dbReference type="Proteomes" id="UP000016638">
    <property type="component" value="Unassembled WGS sequence"/>
</dbReference>
<evidence type="ECO:0000256" key="4">
    <source>
        <dbReference type="ARBA" id="ARBA00020837"/>
    </source>
</evidence>
<dbReference type="AlphaFoldDB" id="U2TKM2"/>
<sequence>MKRLISSQDVMTAARGHEDIYVDENTIVTAQALDVAKEHGVAVLDKSGRHDHAAHEATQEEGCGRHDTKDAEPVFSADELEHLISAAFAKGIWTQDDIEPLLGKRDSTIDPDVVPVGISGRHIHLSQHDLDRLFGTGYQLTPLKDLSQPGQFAAQECVTLAGPNGVIERVRVLGPVRSQTQIEVLAGDTFRLGIPQAVRLSGHLEGTPGVTVVGPKGSVTLEEGVIVAARHIHMNPAQAAERGFYDGEVVSLKVEGDRGGQLDNVIIRVTKSGNLDCHIDTEEANALHIKCGSTLRVVR</sequence>
<dbReference type="STRING" id="1125712.HMPREF1316_0467"/>
<comment type="similarity">
    <text evidence="2">Belongs to the PduL family.</text>
</comment>
<dbReference type="Pfam" id="PF06130">
    <property type="entry name" value="PTAC"/>
    <property type="match status" value="1"/>
</dbReference>
<name>U2TKM2_9ACTN</name>
<evidence type="ECO:0000256" key="9">
    <source>
        <dbReference type="ARBA" id="ARBA00030044"/>
    </source>
</evidence>